<dbReference type="NCBIfam" id="TIGR02492">
    <property type="entry name" value="flgK_ends"/>
    <property type="match status" value="1"/>
</dbReference>
<dbReference type="InterPro" id="IPR053927">
    <property type="entry name" value="FlgK_helical"/>
</dbReference>
<evidence type="ECO:0000256" key="3">
    <source>
        <dbReference type="ARBA" id="ARBA00009677"/>
    </source>
</evidence>
<evidence type="ECO:0000256" key="4">
    <source>
        <dbReference type="ARBA" id="ARBA00016244"/>
    </source>
</evidence>
<dbReference type="Pfam" id="PF06429">
    <property type="entry name" value="Flg_bbr_C"/>
    <property type="match status" value="1"/>
</dbReference>
<dbReference type="PANTHER" id="PTHR30033:SF1">
    <property type="entry name" value="FLAGELLAR HOOK-ASSOCIATED PROTEIN 1"/>
    <property type="match status" value="1"/>
</dbReference>
<sequence>MSLSGALSNAITGLTAASRSAQIVSSNLANAMTEGYGRREIALEAQHARGGGVRVLSTIRHSNPTLITELRAARADEAAQNVSSGFFAKLESLVGTADSGDSISARLADLEARFVSAASRPDQAGRLDETVRSSKDLARSLNRATQGIQDARVAADKQIAKGVEGLNSKLSEIQELNVQIAGGSVAKRDVSALLDQRQILIDSVSEWIPIKEMERPNQSVALYTAGGALLVDGEAAELSFTPAHTIVPHMTLTGGHLSGVEVNGVAAAINGEGGPLRGGRLAALFELRDRDAVSAQAELDAMARDLAARFQTPGLDASVGAGDPGLFTDDGSQVAPINEIGLAGRLSVNPLVDAAQGGESRRLRDGLGAAVAGPVGNAAQLQSFADVLSAPRPANSGSFSGQSLSASELSAQVLSRFASDRLSSEAEMTFAATRASEVETMLLSDGVDSDQEMQKLMMIEQAYAANAQMMKTVDEMMNTLLRMG</sequence>
<dbReference type="Pfam" id="PF22638">
    <property type="entry name" value="FlgK_D1"/>
    <property type="match status" value="1"/>
</dbReference>
<reference evidence="9 10" key="1">
    <citation type="submission" date="2019-06" db="EMBL/GenBank/DDBJ databases">
        <title>Metagenome assembled Genome of Spiribacter salinus SL48-SHIP from the microbial mat of Salt Lake 48 (Novosibirsk region, Russia).</title>
        <authorList>
            <person name="Shipova A."/>
            <person name="Rozanov A.S."/>
            <person name="Bryanskaya A.V."/>
            <person name="Peltek S.E."/>
        </authorList>
    </citation>
    <scope>NUCLEOTIDE SEQUENCE [LARGE SCALE GENOMIC DNA]</scope>
    <source>
        <strain evidence="9">SL48-SHIP-2</strain>
    </source>
</reference>
<dbReference type="InterPro" id="IPR010930">
    <property type="entry name" value="Flg_bb/hook_C_dom"/>
</dbReference>
<dbReference type="GO" id="GO:0005576">
    <property type="term" value="C:extracellular region"/>
    <property type="evidence" value="ECO:0007669"/>
    <property type="project" value="UniProtKB-SubCell"/>
</dbReference>
<dbReference type="GO" id="GO:0009424">
    <property type="term" value="C:bacterial-type flagellum hook"/>
    <property type="evidence" value="ECO:0007669"/>
    <property type="project" value="InterPro"/>
</dbReference>
<name>A0A540VVP5_9GAMM</name>
<keyword evidence="5" id="KW-0964">Secreted</keyword>
<gene>
    <name evidence="9" type="primary">flgK</name>
    <name evidence="9" type="ORF">FKY71_01275</name>
</gene>
<evidence type="ECO:0000259" key="8">
    <source>
        <dbReference type="Pfam" id="PF22638"/>
    </source>
</evidence>
<dbReference type="InterPro" id="IPR002371">
    <property type="entry name" value="FlgK"/>
</dbReference>
<protein>
    <recommendedName>
        <fullName evidence="4">Flagellar hook-associated protein 1</fullName>
    </recommendedName>
</protein>
<dbReference type="GO" id="GO:0044780">
    <property type="term" value="P:bacterial-type flagellum assembly"/>
    <property type="evidence" value="ECO:0007669"/>
    <property type="project" value="InterPro"/>
</dbReference>
<evidence type="ECO:0000256" key="2">
    <source>
        <dbReference type="ARBA" id="ARBA00004613"/>
    </source>
</evidence>
<evidence type="ECO:0000313" key="10">
    <source>
        <dbReference type="Proteomes" id="UP000315400"/>
    </source>
</evidence>
<keyword evidence="9" id="KW-0966">Cell projection</keyword>
<feature type="domain" description="Flagellar hook-associated protein FlgK helical" evidence="8">
    <location>
        <begin position="89"/>
        <end position="311"/>
    </location>
</feature>
<evidence type="ECO:0000256" key="1">
    <source>
        <dbReference type="ARBA" id="ARBA00004365"/>
    </source>
</evidence>
<keyword evidence="9" id="KW-0282">Flagellum</keyword>
<feature type="domain" description="Flagellar basal-body/hook protein C-terminal" evidence="7">
    <location>
        <begin position="446"/>
        <end position="483"/>
    </location>
</feature>
<evidence type="ECO:0000256" key="6">
    <source>
        <dbReference type="ARBA" id="ARBA00023143"/>
    </source>
</evidence>
<comment type="similarity">
    <text evidence="3">Belongs to the flagella basal body rod proteins family.</text>
</comment>
<evidence type="ECO:0000256" key="5">
    <source>
        <dbReference type="ARBA" id="ARBA00022525"/>
    </source>
</evidence>
<dbReference type="SUPFAM" id="SSF64518">
    <property type="entry name" value="Phase 1 flagellin"/>
    <property type="match status" value="1"/>
</dbReference>
<comment type="subcellular location">
    <subcellularLocation>
        <location evidence="1">Bacterial flagellum</location>
    </subcellularLocation>
    <subcellularLocation>
        <location evidence="2">Secreted</location>
    </subcellularLocation>
</comment>
<dbReference type="PANTHER" id="PTHR30033">
    <property type="entry name" value="FLAGELLAR HOOK-ASSOCIATED PROTEIN 1"/>
    <property type="match status" value="1"/>
</dbReference>
<comment type="caution">
    <text evidence="9">The sequence shown here is derived from an EMBL/GenBank/DDBJ whole genome shotgun (WGS) entry which is preliminary data.</text>
</comment>
<keyword evidence="6" id="KW-0975">Bacterial flagellum</keyword>
<evidence type="ECO:0000313" key="9">
    <source>
        <dbReference type="EMBL" id="TQF00808.1"/>
    </source>
</evidence>
<dbReference type="Proteomes" id="UP000315400">
    <property type="component" value="Unassembled WGS sequence"/>
</dbReference>
<proteinExistence type="inferred from homology"/>
<evidence type="ECO:0000259" key="7">
    <source>
        <dbReference type="Pfam" id="PF06429"/>
    </source>
</evidence>
<keyword evidence="9" id="KW-0969">Cilium</keyword>
<organism evidence="9 10">
    <name type="scientific">Spiribacter salinus</name>
    <dbReference type="NCBI Taxonomy" id="1335746"/>
    <lineage>
        <taxon>Bacteria</taxon>
        <taxon>Pseudomonadati</taxon>
        <taxon>Pseudomonadota</taxon>
        <taxon>Gammaproteobacteria</taxon>
        <taxon>Chromatiales</taxon>
        <taxon>Ectothiorhodospiraceae</taxon>
        <taxon>Spiribacter</taxon>
    </lineage>
</organism>
<dbReference type="EMBL" id="VIFK01000004">
    <property type="protein sequence ID" value="TQF00808.1"/>
    <property type="molecule type" value="Genomic_DNA"/>
</dbReference>
<dbReference type="AlphaFoldDB" id="A0A540VVP5"/>
<dbReference type="GO" id="GO:0005198">
    <property type="term" value="F:structural molecule activity"/>
    <property type="evidence" value="ECO:0007669"/>
    <property type="project" value="InterPro"/>
</dbReference>
<accession>A0A540VVP5</accession>